<name>A0A3Q7ID14_SOLLC</name>
<dbReference type="InParanoid" id="A0A3Q7ID14"/>
<organism evidence="1">
    <name type="scientific">Solanum lycopersicum</name>
    <name type="common">Tomato</name>
    <name type="synonym">Lycopersicon esculentum</name>
    <dbReference type="NCBI Taxonomy" id="4081"/>
    <lineage>
        <taxon>Eukaryota</taxon>
        <taxon>Viridiplantae</taxon>
        <taxon>Streptophyta</taxon>
        <taxon>Embryophyta</taxon>
        <taxon>Tracheophyta</taxon>
        <taxon>Spermatophyta</taxon>
        <taxon>Magnoliopsida</taxon>
        <taxon>eudicotyledons</taxon>
        <taxon>Gunneridae</taxon>
        <taxon>Pentapetalae</taxon>
        <taxon>asterids</taxon>
        <taxon>lamiids</taxon>
        <taxon>Solanales</taxon>
        <taxon>Solanaceae</taxon>
        <taxon>Solanoideae</taxon>
        <taxon>Solaneae</taxon>
        <taxon>Solanum</taxon>
        <taxon>Solanum subgen. Lycopersicon</taxon>
    </lineage>
</organism>
<dbReference type="EnsemblPlants" id="Solyc10g018943.1.1">
    <property type="protein sequence ID" value="Solyc10g018943.1.1"/>
    <property type="gene ID" value="Solyc10g018943.1"/>
</dbReference>
<dbReference type="Gramene" id="Solyc10g018943.1.1">
    <property type="protein sequence ID" value="Solyc10g018943.1.1"/>
    <property type="gene ID" value="Solyc10g018943.1"/>
</dbReference>
<dbReference type="AlphaFoldDB" id="A0A3Q7ID14"/>
<evidence type="ECO:0000313" key="1">
    <source>
        <dbReference type="EnsemblPlants" id="Solyc10g018943.1.1"/>
    </source>
</evidence>
<reference evidence="1" key="1">
    <citation type="journal article" date="2012" name="Nature">
        <title>The tomato genome sequence provides insights into fleshy fruit evolution.</title>
        <authorList>
            <consortium name="Tomato Genome Consortium"/>
        </authorList>
    </citation>
    <scope>NUCLEOTIDE SEQUENCE [LARGE SCALE GENOMIC DNA]</scope>
    <source>
        <strain evidence="1">cv. Heinz 1706</strain>
    </source>
</reference>
<proteinExistence type="predicted"/>
<accession>A0A3Q7ID14</accession>
<reference evidence="1" key="2">
    <citation type="submission" date="2019-01" db="UniProtKB">
        <authorList>
            <consortium name="EnsemblPlants"/>
        </authorList>
    </citation>
    <scope>IDENTIFICATION</scope>
    <source>
        <strain evidence="1">cv. Heinz 1706</strain>
    </source>
</reference>
<dbReference type="Proteomes" id="UP000004994">
    <property type="component" value="Chromosome 10"/>
</dbReference>
<protein>
    <submittedName>
        <fullName evidence="1">Uncharacterized protein</fullName>
    </submittedName>
</protein>
<sequence>MSRMILSFMRIRTTKPPPQIKMFPKLLTQQDPGPDQVGVGVYSPKHVHLDPRRKSLGCSSNPTQERIRGNHIMGNVWSHRKAHFSLWVIRRASLYDQGPGHKCPSAIHEGRTSEVTAMSINLTHRIKQ</sequence>
<dbReference type="PaxDb" id="4081-Solyc10g018950.1.1"/>
<evidence type="ECO:0000313" key="2">
    <source>
        <dbReference type="Proteomes" id="UP000004994"/>
    </source>
</evidence>
<keyword evidence="2" id="KW-1185">Reference proteome</keyword>